<organism evidence="2 3">
    <name type="scientific">Caerostris extrusa</name>
    <name type="common">Bark spider</name>
    <name type="synonym">Caerostris bankana</name>
    <dbReference type="NCBI Taxonomy" id="172846"/>
    <lineage>
        <taxon>Eukaryota</taxon>
        <taxon>Metazoa</taxon>
        <taxon>Ecdysozoa</taxon>
        <taxon>Arthropoda</taxon>
        <taxon>Chelicerata</taxon>
        <taxon>Arachnida</taxon>
        <taxon>Araneae</taxon>
        <taxon>Araneomorphae</taxon>
        <taxon>Entelegynae</taxon>
        <taxon>Araneoidea</taxon>
        <taxon>Araneidae</taxon>
        <taxon>Caerostris</taxon>
    </lineage>
</organism>
<dbReference type="EMBL" id="BPLR01012870">
    <property type="protein sequence ID" value="GIY57218.1"/>
    <property type="molecule type" value="Genomic_DNA"/>
</dbReference>
<feature type="compositionally biased region" description="Basic and acidic residues" evidence="1">
    <location>
        <begin position="69"/>
        <end position="85"/>
    </location>
</feature>
<reference evidence="2 3" key="1">
    <citation type="submission" date="2021-06" db="EMBL/GenBank/DDBJ databases">
        <title>Caerostris extrusa draft genome.</title>
        <authorList>
            <person name="Kono N."/>
            <person name="Arakawa K."/>
        </authorList>
    </citation>
    <scope>NUCLEOTIDE SEQUENCE [LARGE SCALE GENOMIC DNA]</scope>
</reference>
<evidence type="ECO:0000313" key="2">
    <source>
        <dbReference type="EMBL" id="GIY57218.1"/>
    </source>
</evidence>
<comment type="caution">
    <text evidence="2">The sequence shown here is derived from an EMBL/GenBank/DDBJ whole genome shotgun (WGS) entry which is preliminary data.</text>
</comment>
<proteinExistence type="predicted"/>
<keyword evidence="3" id="KW-1185">Reference proteome</keyword>
<protein>
    <submittedName>
        <fullName evidence="2">Uncharacterized protein</fullName>
    </submittedName>
</protein>
<accession>A0AAV4UHH5</accession>
<name>A0AAV4UHH5_CAEEX</name>
<dbReference type="AlphaFoldDB" id="A0AAV4UHH5"/>
<feature type="region of interest" description="Disordered" evidence="1">
    <location>
        <begin position="1"/>
        <end position="85"/>
    </location>
</feature>
<feature type="compositionally biased region" description="Low complexity" evidence="1">
    <location>
        <begin position="55"/>
        <end position="65"/>
    </location>
</feature>
<dbReference type="Proteomes" id="UP001054945">
    <property type="component" value="Unassembled WGS sequence"/>
</dbReference>
<sequence length="85" mass="9697">MLKHQILIPAKGLQKREMRQKPNMIESGKQIESGNRNSGGLKPDWCPNACHPGKQWQPASRQQQQRVISLDDHDLTDLVKRTNAD</sequence>
<gene>
    <name evidence="2" type="ORF">CEXT_249541</name>
</gene>
<evidence type="ECO:0000256" key="1">
    <source>
        <dbReference type="SAM" id="MobiDB-lite"/>
    </source>
</evidence>
<evidence type="ECO:0000313" key="3">
    <source>
        <dbReference type="Proteomes" id="UP001054945"/>
    </source>
</evidence>